<keyword evidence="2" id="KW-1185">Reference proteome</keyword>
<dbReference type="GO" id="GO:0016791">
    <property type="term" value="F:phosphatase activity"/>
    <property type="evidence" value="ECO:0007669"/>
    <property type="project" value="TreeGrafter"/>
</dbReference>
<protein>
    <recommendedName>
        <fullName evidence="3">HAD-like protein</fullName>
    </recommendedName>
</protein>
<dbReference type="InterPro" id="IPR023214">
    <property type="entry name" value="HAD_sf"/>
</dbReference>
<dbReference type="PANTHER" id="PTHR19288:SF46">
    <property type="entry name" value="HALOACID DEHALOGENASE-LIKE HYDROLASE DOMAIN-CONTAINING PROTEIN 2"/>
    <property type="match status" value="1"/>
</dbReference>
<evidence type="ECO:0000313" key="1">
    <source>
        <dbReference type="EMBL" id="KLO08581.1"/>
    </source>
</evidence>
<dbReference type="EMBL" id="KQ086086">
    <property type="protein sequence ID" value="KLO08581.1"/>
    <property type="molecule type" value="Genomic_DNA"/>
</dbReference>
<dbReference type="Proteomes" id="UP000053477">
    <property type="component" value="Unassembled WGS sequence"/>
</dbReference>
<dbReference type="OrthoDB" id="426235at2759"/>
<dbReference type="InterPro" id="IPR006357">
    <property type="entry name" value="HAD-SF_hydro_IIA"/>
</dbReference>
<dbReference type="InterPro" id="IPR036412">
    <property type="entry name" value="HAD-like_sf"/>
</dbReference>
<dbReference type="GO" id="GO:0005737">
    <property type="term" value="C:cytoplasm"/>
    <property type="evidence" value="ECO:0007669"/>
    <property type="project" value="TreeGrafter"/>
</dbReference>
<name>A0A0H2RUW4_9AGAM</name>
<dbReference type="Pfam" id="PF13344">
    <property type="entry name" value="Hydrolase_6"/>
    <property type="match status" value="1"/>
</dbReference>
<sequence length="300" mass="33249">MPCRPAIRALLIDLSGTLHIGSEQTPSAVRSLQRLREAKIPIRFCSNTSKESTYDLRERLKSIGFDVHDGELWTSLGALKAMMEVKGLRRPYCLLSKSAMKELPGCVYAGDTDEHHENFDSVVVGLAPEVFTYDRLTKAFRTLLSSDESSTSMPKPLITTHRARYVRTSDGELSLGPGPFVVALENATASRNLQAISVGKPSREFFERVLATLPDDPLYSAPDSKSVGGESSISWRDVAVIGDDIEADLGEGAHELGLWRVLVKTGKYQRGDEQREGVLPPNEVYDCFTTFVENLLEDRR</sequence>
<dbReference type="Gene3D" id="3.40.50.1000">
    <property type="entry name" value="HAD superfamily/HAD-like"/>
    <property type="match status" value="2"/>
</dbReference>
<proteinExistence type="predicted"/>
<evidence type="ECO:0008006" key="3">
    <source>
        <dbReference type="Google" id="ProtNLM"/>
    </source>
</evidence>
<dbReference type="SUPFAM" id="SSF56784">
    <property type="entry name" value="HAD-like"/>
    <property type="match status" value="1"/>
</dbReference>
<organism evidence="1 2">
    <name type="scientific">Schizopora paradoxa</name>
    <dbReference type="NCBI Taxonomy" id="27342"/>
    <lineage>
        <taxon>Eukaryota</taxon>
        <taxon>Fungi</taxon>
        <taxon>Dikarya</taxon>
        <taxon>Basidiomycota</taxon>
        <taxon>Agaricomycotina</taxon>
        <taxon>Agaricomycetes</taxon>
        <taxon>Hymenochaetales</taxon>
        <taxon>Schizoporaceae</taxon>
        <taxon>Schizopora</taxon>
    </lineage>
</organism>
<dbReference type="STRING" id="27342.A0A0H2RUW4"/>
<dbReference type="AlphaFoldDB" id="A0A0H2RUW4"/>
<reference evidence="1 2" key="1">
    <citation type="submission" date="2015-04" db="EMBL/GenBank/DDBJ databases">
        <title>Complete genome sequence of Schizopora paradoxa KUC8140, a cosmopolitan wood degrader in East Asia.</title>
        <authorList>
            <consortium name="DOE Joint Genome Institute"/>
            <person name="Min B."/>
            <person name="Park H."/>
            <person name="Jang Y."/>
            <person name="Kim J.-J."/>
            <person name="Kim K.H."/>
            <person name="Pangilinan J."/>
            <person name="Lipzen A."/>
            <person name="Riley R."/>
            <person name="Grigoriev I.V."/>
            <person name="Spatafora J.W."/>
            <person name="Choi I.-G."/>
        </authorList>
    </citation>
    <scope>NUCLEOTIDE SEQUENCE [LARGE SCALE GENOMIC DNA]</scope>
    <source>
        <strain evidence="1 2">KUC8140</strain>
    </source>
</reference>
<dbReference type="Pfam" id="PF13242">
    <property type="entry name" value="Hydrolase_like"/>
    <property type="match status" value="1"/>
</dbReference>
<dbReference type="PANTHER" id="PTHR19288">
    <property type="entry name" value="4-NITROPHENYLPHOSPHATASE-RELATED"/>
    <property type="match status" value="1"/>
</dbReference>
<dbReference type="InParanoid" id="A0A0H2RUW4"/>
<evidence type="ECO:0000313" key="2">
    <source>
        <dbReference type="Proteomes" id="UP000053477"/>
    </source>
</evidence>
<gene>
    <name evidence="1" type="ORF">SCHPADRAFT_908510</name>
</gene>
<accession>A0A0H2RUW4</accession>